<evidence type="ECO:0000313" key="1">
    <source>
        <dbReference type="EMBL" id="MBX53532.1"/>
    </source>
</evidence>
<reference evidence="1" key="1">
    <citation type="submission" date="2018-02" db="EMBL/GenBank/DDBJ databases">
        <title>Rhizophora mucronata_Transcriptome.</title>
        <authorList>
            <person name="Meera S.P."/>
            <person name="Sreeshan A."/>
            <person name="Augustine A."/>
        </authorList>
    </citation>
    <scope>NUCLEOTIDE SEQUENCE</scope>
    <source>
        <tissue evidence="1">Leaf</tissue>
    </source>
</reference>
<proteinExistence type="predicted"/>
<accession>A0A2P2PFR5</accession>
<protein>
    <submittedName>
        <fullName evidence="1">Uncharacterized protein</fullName>
    </submittedName>
</protein>
<sequence>MIAAATANNFK</sequence>
<organism evidence="1">
    <name type="scientific">Rhizophora mucronata</name>
    <name type="common">Asiatic mangrove</name>
    <dbReference type="NCBI Taxonomy" id="61149"/>
    <lineage>
        <taxon>Eukaryota</taxon>
        <taxon>Viridiplantae</taxon>
        <taxon>Streptophyta</taxon>
        <taxon>Embryophyta</taxon>
        <taxon>Tracheophyta</taxon>
        <taxon>Spermatophyta</taxon>
        <taxon>Magnoliopsida</taxon>
        <taxon>eudicotyledons</taxon>
        <taxon>Gunneridae</taxon>
        <taxon>Pentapetalae</taxon>
        <taxon>rosids</taxon>
        <taxon>fabids</taxon>
        <taxon>Malpighiales</taxon>
        <taxon>Rhizophoraceae</taxon>
        <taxon>Rhizophora</taxon>
    </lineage>
</organism>
<dbReference type="EMBL" id="GGEC01073048">
    <property type="protein sequence ID" value="MBX53532.1"/>
    <property type="molecule type" value="Transcribed_RNA"/>
</dbReference>
<name>A0A2P2PFR5_RHIMU</name>